<dbReference type="Gene3D" id="3.40.50.1010">
    <property type="entry name" value="5'-nuclease"/>
    <property type="match status" value="1"/>
</dbReference>
<feature type="domain" description="PIN" evidence="1">
    <location>
        <begin position="6"/>
        <end position="111"/>
    </location>
</feature>
<name>A0A2W4TCA4_9GAMM</name>
<dbReference type="InterPro" id="IPR029060">
    <property type="entry name" value="PIN-like_dom_sf"/>
</dbReference>
<protein>
    <submittedName>
        <fullName evidence="2">PIN domain-containing protein</fullName>
    </submittedName>
</protein>
<reference evidence="2 3" key="1">
    <citation type="journal article" date="2018" name="Aquat. Microb. Ecol.">
        <title>Gammaproteobacterial methanotrophs dominate.</title>
        <authorList>
            <person name="Rissanen A.J."/>
            <person name="Saarenheimo J."/>
            <person name="Tiirola M."/>
            <person name="Peura S."/>
            <person name="Aalto S.L."/>
            <person name="Karvinen A."/>
            <person name="Nykanen H."/>
        </authorList>
    </citation>
    <scope>NUCLEOTIDE SEQUENCE [LARGE SCALE GENOMIC DNA]</scope>
    <source>
        <strain evidence="2">AMbin10</strain>
    </source>
</reference>
<organism evidence="2 3">
    <name type="scientific">Candidatus Methylumidiphilus alinenensis</name>
    <dbReference type="NCBI Taxonomy" id="2202197"/>
    <lineage>
        <taxon>Bacteria</taxon>
        <taxon>Pseudomonadati</taxon>
        <taxon>Pseudomonadota</taxon>
        <taxon>Gammaproteobacteria</taxon>
        <taxon>Methylococcales</taxon>
        <taxon>Candidatus Methylumidiphilus</taxon>
    </lineage>
</organism>
<dbReference type="Proteomes" id="UP000249396">
    <property type="component" value="Unassembled WGS sequence"/>
</dbReference>
<dbReference type="EMBL" id="QJPH01000284">
    <property type="protein sequence ID" value="PZN80387.1"/>
    <property type="molecule type" value="Genomic_DNA"/>
</dbReference>
<gene>
    <name evidence="2" type="ORF">DM484_09910</name>
</gene>
<evidence type="ECO:0000313" key="3">
    <source>
        <dbReference type="Proteomes" id="UP000249396"/>
    </source>
</evidence>
<evidence type="ECO:0000313" key="2">
    <source>
        <dbReference type="EMBL" id="PZN80387.1"/>
    </source>
</evidence>
<proteinExistence type="predicted"/>
<evidence type="ECO:0000259" key="1">
    <source>
        <dbReference type="Pfam" id="PF01850"/>
    </source>
</evidence>
<dbReference type="AlphaFoldDB" id="A0A2W4TCA4"/>
<sequence>MTKRTYIDANPLIAAWKGDEEAGLAALTVLDDLDRTLLVSDALWLEVMPKAIYEKRQGEQVFYQSIFERAEHCPWRLDVLQQAHGLAQRYGIAAMDSIHLATALAAGADEFISGEKPTKPMFRVRDIPMISLRGKAL</sequence>
<comment type="caution">
    <text evidence="2">The sequence shown here is derived from an EMBL/GenBank/DDBJ whole genome shotgun (WGS) entry which is preliminary data.</text>
</comment>
<accession>A0A2W4TCA4</accession>
<dbReference type="SUPFAM" id="SSF88723">
    <property type="entry name" value="PIN domain-like"/>
    <property type="match status" value="1"/>
</dbReference>
<dbReference type="Pfam" id="PF01850">
    <property type="entry name" value="PIN"/>
    <property type="match status" value="1"/>
</dbReference>
<dbReference type="InterPro" id="IPR002716">
    <property type="entry name" value="PIN_dom"/>
</dbReference>